<gene>
    <name evidence="2" type="ORF">SAMN04487945_2592</name>
</gene>
<evidence type="ECO:0000313" key="2">
    <source>
        <dbReference type="EMBL" id="SEW26182.1"/>
    </source>
</evidence>
<keyword evidence="3" id="KW-1185">Reference proteome</keyword>
<protein>
    <submittedName>
        <fullName evidence="2">Uncharacterized protein</fullName>
    </submittedName>
</protein>
<evidence type="ECO:0000313" key="3">
    <source>
        <dbReference type="Proteomes" id="UP000198518"/>
    </source>
</evidence>
<dbReference type="EMBL" id="FOJA01000001">
    <property type="protein sequence ID" value="SEW26182.1"/>
    <property type="molecule type" value="Genomic_DNA"/>
</dbReference>
<name>A0A1I0QGM1_9EURY</name>
<dbReference type="STRING" id="355548.SAMN04487945_2592"/>
<proteinExistence type="predicted"/>
<organism evidence="2 3">
    <name type="scientific">Halobacterium jilantaiense</name>
    <dbReference type="NCBI Taxonomy" id="355548"/>
    <lineage>
        <taxon>Archaea</taxon>
        <taxon>Methanobacteriati</taxon>
        <taxon>Methanobacteriota</taxon>
        <taxon>Stenosarchaea group</taxon>
        <taxon>Halobacteria</taxon>
        <taxon>Halobacteriales</taxon>
        <taxon>Halobacteriaceae</taxon>
        <taxon>Halobacterium</taxon>
    </lineage>
</organism>
<dbReference type="Proteomes" id="UP000198518">
    <property type="component" value="Unassembled WGS sequence"/>
</dbReference>
<feature type="compositionally biased region" description="Low complexity" evidence="1">
    <location>
        <begin position="15"/>
        <end position="31"/>
    </location>
</feature>
<dbReference type="RefSeq" id="WP_245708176.1">
    <property type="nucleotide sequence ID" value="NZ_FOJA01000001.1"/>
</dbReference>
<sequence>MPSPSDDAAGEPTGSSDAATTSAPDAEADAAAALSAAIDARDGDPECDRCSKPADYFLYEPGRVETFVCWEHVSPFSAAVDDPEDARPGRPLALSL</sequence>
<accession>A0A1I0QGM1</accession>
<evidence type="ECO:0000256" key="1">
    <source>
        <dbReference type="SAM" id="MobiDB-lite"/>
    </source>
</evidence>
<dbReference type="AlphaFoldDB" id="A0A1I0QGM1"/>
<feature type="region of interest" description="Disordered" evidence="1">
    <location>
        <begin position="1"/>
        <end position="31"/>
    </location>
</feature>
<reference evidence="2 3" key="1">
    <citation type="submission" date="2016-10" db="EMBL/GenBank/DDBJ databases">
        <authorList>
            <person name="de Groot N.N."/>
        </authorList>
    </citation>
    <scope>NUCLEOTIDE SEQUENCE [LARGE SCALE GENOMIC DNA]</scope>
    <source>
        <strain evidence="2 3">CGMCC 1.5337</strain>
    </source>
</reference>